<sequence>MIKDNPKIAFCSGSCFSDIRSNSAKKDSHSLLSINSRCFLSELMRSRFTIAIFTTRMDIKANQCLVF</sequence>
<dbReference type="AlphaFoldDB" id="A0A0F9EBY3"/>
<gene>
    <name evidence="1" type="ORF">LCGC14_2386020</name>
</gene>
<accession>A0A0F9EBY3</accession>
<dbReference type="EMBL" id="LAZR01035495">
    <property type="protein sequence ID" value="KKL27351.1"/>
    <property type="molecule type" value="Genomic_DNA"/>
</dbReference>
<comment type="caution">
    <text evidence="1">The sequence shown here is derived from an EMBL/GenBank/DDBJ whole genome shotgun (WGS) entry which is preliminary data.</text>
</comment>
<name>A0A0F9EBY3_9ZZZZ</name>
<evidence type="ECO:0000313" key="1">
    <source>
        <dbReference type="EMBL" id="KKL27351.1"/>
    </source>
</evidence>
<proteinExistence type="predicted"/>
<reference evidence="1" key="1">
    <citation type="journal article" date="2015" name="Nature">
        <title>Complex archaea that bridge the gap between prokaryotes and eukaryotes.</title>
        <authorList>
            <person name="Spang A."/>
            <person name="Saw J.H."/>
            <person name="Jorgensen S.L."/>
            <person name="Zaremba-Niedzwiedzka K."/>
            <person name="Martijn J."/>
            <person name="Lind A.E."/>
            <person name="van Eijk R."/>
            <person name="Schleper C."/>
            <person name="Guy L."/>
            <person name="Ettema T.J."/>
        </authorList>
    </citation>
    <scope>NUCLEOTIDE SEQUENCE</scope>
</reference>
<protein>
    <submittedName>
        <fullName evidence="1">Uncharacterized protein</fullName>
    </submittedName>
</protein>
<organism evidence="1">
    <name type="scientific">marine sediment metagenome</name>
    <dbReference type="NCBI Taxonomy" id="412755"/>
    <lineage>
        <taxon>unclassified sequences</taxon>
        <taxon>metagenomes</taxon>
        <taxon>ecological metagenomes</taxon>
    </lineage>
</organism>